<dbReference type="EMBL" id="JAULSU010000003">
    <property type="protein sequence ID" value="KAK0622762.1"/>
    <property type="molecule type" value="Genomic_DNA"/>
</dbReference>
<keyword evidence="2" id="KW-1133">Transmembrane helix</keyword>
<feature type="region of interest" description="Disordered" evidence="1">
    <location>
        <begin position="1"/>
        <end position="46"/>
    </location>
</feature>
<feature type="compositionally biased region" description="Basic and acidic residues" evidence="1">
    <location>
        <begin position="260"/>
        <end position="282"/>
    </location>
</feature>
<evidence type="ECO:0000256" key="1">
    <source>
        <dbReference type="SAM" id="MobiDB-lite"/>
    </source>
</evidence>
<feature type="transmembrane region" description="Helical" evidence="2">
    <location>
        <begin position="641"/>
        <end position="660"/>
    </location>
</feature>
<feature type="region of interest" description="Disordered" evidence="1">
    <location>
        <begin position="255"/>
        <end position="282"/>
    </location>
</feature>
<reference evidence="3" key="1">
    <citation type="submission" date="2023-06" db="EMBL/GenBank/DDBJ databases">
        <title>Genome-scale phylogeny and comparative genomics of the fungal order Sordariales.</title>
        <authorList>
            <consortium name="Lawrence Berkeley National Laboratory"/>
            <person name="Hensen N."/>
            <person name="Bonometti L."/>
            <person name="Westerberg I."/>
            <person name="Brannstrom I.O."/>
            <person name="Guillou S."/>
            <person name="Cros-Aarteil S."/>
            <person name="Calhoun S."/>
            <person name="Haridas S."/>
            <person name="Kuo A."/>
            <person name="Mondo S."/>
            <person name="Pangilinan J."/>
            <person name="Riley R."/>
            <person name="Labutti K."/>
            <person name="Andreopoulos B."/>
            <person name="Lipzen A."/>
            <person name="Chen C."/>
            <person name="Yanf M."/>
            <person name="Daum C."/>
            <person name="Ng V."/>
            <person name="Clum A."/>
            <person name="Steindorff A."/>
            <person name="Ohm R."/>
            <person name="Martin F."/>
            <person name="Silar P."/>
            <person name="Natvig D."/>
            <person name="Lalanne C."/>
            <person name="Gautier V."/>
            <person name="Ament-Velasquez S.L."/>
            <person name="Kruys A."/>
            <person name="Hutchinson M.I."/>
            <person name="Powell A.J."/>
            <person name="Barry K."/>
            <person name="Miller A.N."/>
            <person name="Grigoriev I.V."/>
            <person name="Debuchy R."/>
            <person name="Gladieux P."/>
            <person name="Thoren M.H."/>
            <person name="Johannesson H."/>
        </authorList>
    </citation>
    <scope>NUCLEOTIDE SEQUENCE</scope>
    <source>
        <strain evidence="3">CBS 606.72</strain>
    </source>
</reference>
<organism evidence="3 4">
    <name type="scientific">Immersiella caudata</name>
    <dbReference type="NCBI Taxonomy" id="314043"/>
    <lineage>
        <taxon>Eukaryota</taxon>
        <taxon>Fungi</taxon>
        <taxon>Dikarya</taxon>
        <taxon>Ascomycota</taxon>
        <taxon>Pezizomycotina</taxon>
        <taxon>Sordariomycetes</taxon>
        <taxon>Sordariomycetidae</taxon>
        <taxon>Sordariales</taxon>
        <taxon>Lasiosphaeriaceae</taxon>
        <taxon>Immersiella</taxon>
    </lineage>
</organism>
<protein>
    <recommendedName>
        <fullName evidence="5">Mg2+ transporter protein, CorA-like/Zinc transport protein ZntB</fullName>
    </recommendedName>
</protein>
<feature type="transmembrane region" description="Helical" evidence="2">
    <location>
        <begin position="601"/>
        <end position="621"/>
    </location>
</feature>
<sequence length="718" mass="79973">MMNTTETPRTSVNSGAGPSSHASDARGSDHVVDEADSGGGAPEPTLSYLEQFRDWGVRERMPHWRNILFDGRNPDAGTVTGVYFTRTQATWMMQRWTALSREVQPLTITQPPAVNTAFGPFPPGPPAIVQALIVNDLSNLMMDCLGPNLNLSPEVFEEHLVRSGYTPASYDDPDTITWLTHLLPKKSVSIRWHSPLLRQDEQPRNMAERRMLVNKGIEWKEQAGTDTKGWPITEDCRLSTLSNIFRRDWPLFIPRGKSPKKPEKDSWQHIREKKEQEQKEKNGEYQVVAWEECATFSWGQLRDGQFIPILMLDPLPQLQLESPRPKVILPFTRRATPRSPPPSQLLSGNPTTVLPVWDYAFSVKSTHDDMMEELTRIVDAATIIHRDTTALLVHLSHILDQIRTGTLDERQMQDSLSHWRTLLSRAQSELPTLASSLHEFFLFPYHQSPVPLQPPPSLTASLSDLESRIRSLSARATQTHTSLLSEMSLLSSRRSISEAESVSRLTELAFLFIPMTFAASLFSMQIRELADAPPPLFAFIIAAVVAVVVSYLLRAVQASVGFAEMKRKMEERMRTEMGVVGSEVRVRTVVRWVYRSAIGSMRIMGCIVLVLVGLGVVLPLWRVGVAETGEGVMDGGFRGAITAVMLLLVVGIFVTVAWLYGGEVGNDGSADSGSVFGFGRMWREINMDDRGADGGRGSRSRSSDAEGQRRATSANSSV</sequence>
<gene>
    <name evidence="3" type="ORF">B0T14DRAFT_152819</name>
</gene>
<evidence type="ECO:0008006" key="5">
    <source>
        <dbReference type="Google" id="ProtNLM"/>
    </source>
</evidence>
<dbReference type="Proteomes" id="UP001175000">
    <property type="component" value="Unassembled WGS sequence"/>
</dbReference>
<feature type="transmembrane region" description="Helical" evidence="2">
    <location>
        <begin position="536"/>
        <end position="563"/>
    </location>
</feature>
<accession>A0AA40C2M2</accession>
<dbReference type="AlphaFoldDB" id="A0AA40C2M2"/>
<evidence type="ECO:0000256" key="2">
    <source>
        <dbReference type="SAM" id="Phobius"/>
    </source>
</evidence>
<keyword evidence="2" id="KW-0472">Membrane</keyword>
<feature type="region of interest" description="Disordered" evidence="1">
    <location>
        <begin position="688"/>
        <end position="718"/>
    </location>
</feature>
<evidence type="ECO:0000313" key="3">
    <source>
        <dbReference type="EMBL" id="KAK0622762.1"/>
    </source>
</evidence>
<keyword evidence="2" id="KW-0812">Transmembrane</keyword>
<dbReference type="Gene3D" id="1.20.58.340">
    <property type="entry name" value="Magnesium transport protein CorA, transmembrane region"/>
    <property type="match status" value="1"/>
</dbReference>
<proteinExistence type="predicted"/>
<evidence type="ECO:0000313" key="4">
    <source>
        <dbReference type="Proteomes" id="UP001175000"/>
    </source>
</evidence>
<feature type="compositionally biased region" description="Polar residues" evidence="1">
    <location>
        <begin position="1"/>
        <end position="22"/>
    </location>
</feature>
<keyword evidence="4" id="KW-1185">Reference proteome</keyword>
<name>A0AA40C2M2_9PEZI</name>
<comment type="caution">
    <text evidence="3">The sequence shown here is derived from an EMBL/GenBank/DDBJ whole genome shotgun (WGS) entry which is preliminary data.</text>
</comment>
<feature type="compositionally biased region" description="Basic and acidic residues" evidence="1">
    <location>
        <begin position="23"/>
        <end position="33"/>
    </location>
</feature>